<protein>
    <submittedName>
        <fullName evidence="1">Uncharacterized protein</fullName>
    </submittedName>
</protein>
<organism evidence="1 2">
    <name type="scientific">Arcticibacter svalbardensis MN12-7</name>
    <dbReference type="NCBI Taxonomy" id="1150600"/>
    <lineage>
        <taxon>Bacteria</taxon>
        <taxon>Pseudomonadati</taxon>
        <taxon>Bacteroidota</taxon>
        <taxon>Sphingobacteriia</taxon>
        <taxon>Sphingobacteriales</taxon>
        <taxon>Sphingobacteriaceae</taxon>
        <taxon>Arcticibacter</taxon>
    </lineage>
</organism>
<keyword evidence="2" id="KW-1185">Reference proteome</keyword>
<dbReference type="EMBL" id="AQPN01000033">
    <property type="protein sequence ID" value="EOR95954.1"/>
    <property type="molecule type" value="Genomic_DNA"/>
</dbReference>
<proteinExistence type="predicted"/>
<dbReference type="AlphaFoldDB" id="R9H439"/>
<evidence type="ECO:0000313" key="2">
    <source>
        <dbReference type="Proteomes" id="UP000014174"/>
    </source>
</evidence>
<reference evidence="1 2" key="1">
    <citation type="journal article" date="2013" name="Genome Announc.">
        <title>Draft Genome Sequence of Arcticibacter svalbardensis Strain MN12-7T, a Member of the Family Sphingobacteriaceae Isolated from an Arctic Soil Sample.</title>
        <authorList>
            <person name="Shivaji S."/>
            <person name="Ara S."/>
            <person name="Prasad S."/>
            <person name="Manasa B.P."/>
            <person name="Begum Z."/>
            <person name="Singh A."/>
            <person name="Kumar Pinnaka A."/>
        </authorList>
    </citation>
    <scope>NUCLEOTIDE SEQUENCE [LARGE SCALE GENOMIC DNA]</scope>
    <source>
        <strain evidence="1 2">MN12-7</strain>
    </source>
</reference>
<accession>R9H439</accession>
<sequence>MVSAEQKITATALAVLNVICLPVISRMEQILVKFIRVIVSR</sequence>
<name>R9H439_9SPHI</name>
<comment type="caution">
    <text evidence="1">The sequence shown here is derived from an EMBL/GenBank/DDBJ whole genome shotgun (WGS) entry which is preliminary data.</text>
</comment>
<evidence type="ECO:0000313" key="1">
    <source>
        <dbReference type="EMBL" id="EOR95954.1"/>
    </source>
</evidence>
<dbReference type="Proteomes" id="UP000014174">
    <property type="component" value="Unassembled WGS sequence"/>
</dbReference>
<gene>
    <name evidence="1" type="ORF">ADIARSV_0844</name>
</gene>